<feature type="compositionally biased region" description="Polar residues" evidence="1">
    <location>
        <begin position="142"/>
        <end position="169"/>
    </location>
</feature>
<comment type="caution">
    <text evidence="3">The sequence shown here is derived from an EMBL/GenBank/DDBJ whole genome shotgun (WGS) entry which is preliminary data.</text>
</comment>
<feature type="region of interest" description="Disordered" evidence="1">
    <location>
        <begin position="142"/>
        <end position="176"/>
    </location>
</feature>
<name>A0A0N0MB16_9HYPH</name>
<reference evidence="3 4" key="1">
    <citation type="submission" date="2015-07" db="EMBL/GenBank/DDBJ databases">
        <title>Whole genome sequencing of Bosea vaviloviae isolated from cave pool.</title>
        <authorList>
            <person name="Tan N.E.H."/>
            <person name="Lee Y.P."/>
            <person name="Gan H.M."/>
            <person name="Barton H."/>
            <person name="Savka M.A."/>
        </authorList>
    </citation>
    <scope>NUCLEOTIDE SEQUENCE [LARGE SCALE GENOMIC DNA]</scope>
    <source>
        <strain evidence="3 4">SD260</strain>
    </source>
</reference>
<dbReference type="PATRIC" id="fig|1526658.3.peg.1332"/>
<dbReference type="EMBL" id="LGSZ01000050">
    <property type="protein sequence ID" value="KPH79315.1"/>
    <property type="molecule type" value="Genomic_DNA"/>
</dbReference>
<dbReference type="RefSeq" id="WP_054210568.1">
    <property type="nucleotide sequence ID" value="NZ_LGSZ01000050.1"/>
</dbReference>
<keyword evidence="4" id="KW-1185">Reference proteome</keyword>
<evidence type="ECO:0000313" key="3">
    <source>
        <dbReference type="EMBL" id="KPH79315.1"/>
    </source>
</evidence>
<feature type="domain" description="Dit-like phage tail protein N-terminal" evidence="2">
    <location>
        <begin position="24"/>
        <end position="140"/>
    </location>
</feature>
<accession>A0A0N0MB16</accession>
<dbReference type="AlphaFoldDB" id="A0A0N0MB16"/>
<gene>
    <name evidence="3" type="ORF">AE618_18590</name>
</gene>
<sequence length="176" mass="18993">MSLLDDAFALIRRPSVTIGSLMPDVLVREAARDTLITTDHPVETGAAISDHAFKLPAEIEMIIGWSDSTGGFVGYSDEAYEELLDLQSKRELISVSTGRRNYENMLPVGIQETRDEKTSNVLVCALRLRQILVVSTQTTSAAKANQANPAKTGSTTNVGSQQLKPTTGFASPAQRA</sequence>
<dbReference type="InterPro" id="IPR048494">
    <property type="entry name" value="Dit-like_N"/>
</dbReference>
<proteinExistence type="predicted"/>
<evidence type="ECO:0000256" key="1">
    <source>
        <dbReference type="SAM" id="MobiDB-lite"/>
    </source>
</evidence>
<dbReference type="Pfam" id="PF21821">
    <property type="entry name" value="Dit_like"/>
    <property type="match status" value="1"/>
</dbReference>
<evidence type="ECO:0000259" key="2">
    <source>
        <dbReference type="Pfam" id="PF21821"/>
    </source>
</evidence>
<dbReference type="OrthoDB" id="9814225at2"/>
<protein>
    <recommendedName>
        <fullName evidence="2">Dit-like phage tail protein N-terminal domain-containing protein</fullName>
    </recommendedName>
</protein>
<dbReference type="Proteomes" id="UP000037822">
    <property type="component" value="Unassembled WGS sequence"/>
</dbReference>
<organism evidence="3 4">
    <name type="scientific">Bosea vaviloviae</name>
    <dbReference type="NCBI Taxonomy" id="1526658"/>
    <lineage>
        <taxon>Bacteria</taxon>
        <taxon>Pseudomonadati</taxon>
        <taxon>Pseudomonadota</taxon>
        <taxon>Alphaproteobacteria</taxon>
        <taxon>Hyphomicrobiales</taxon>
        <taxon>Boseaceae</taxon>
        <taxon>Bosea</taxon>
    </lineage>
</organism>
<evidence type="ECO:0000313" key="4">
    <source>
        <dbReference type="Proteomes" id="UP000037822"/>
    </source>
</evidence>